<evidence type="ECO:0000256" key="4">
    <source>
        <dbReference type="ARBA" id="ARBA00020399"/>
    </source>
</evidence>
<dbReference type="Gene3D" id="1.10.150.20">
    <property type="entry name" value="5' to 3' exonuclease, C-terminal subdomain"/>
    <property type="match status" value="1"/>
</dbReference>
<evidence type="ECO:0000259" key="18">
    <source>
        <dbReference type="PROSITE" id="PS50173"/>
    </source>
</evidence>
<dbReference type="InterPro" id="IPR043128">
    <property type="entry name" value="Rev_trsase/Diguanyl_cyclase"/>
</dbReference>
<keyword evidence="9" id="KW-0227">DNA damage</keyword>
<keyword evidence="20" id="KW-1185">Reference proteome</keyword>
<dbReference type="GO" id="GO:0017125">
    <property type="term" value="F:deoxycytidyl transferase activity"/>
    <property type="evidence" value="ECO:0007669"/>
    <property type="project" value="TreeGrafter"/>
</dbReference>
<dbReference type="OMA" id="IKNGMWM"/>
<organism evidence="19 20">
    <name type="scientific">Serendipita indica (strain DSM 11827)</name>
    <name type="common">Root endophyte fungus</name>
    <name type="synonym">Piriformospora indica</name>
    <dbReference type="NCBI Taxonomy" id="1109443"/>
    <lineage>
        <taxon>Eukaryota</taxon>
        <taxon>Fungi</taxon>
        <taxon>Dikarya</taxon>
        <taxon>Basidiomycota</taxon>
        <taxon>Agaricomycotina</taxon>
        <taxon>Agaricomycetes</taxon>
        <taxon>Sebacinales</taxon>
        <taxon>Serendipitaceae</taxon>
        <taxon>Serendipita</taxon>
    </lineage>
</organism>
<dbReference type="SUPFAM" id="SSF56672">
    <property type="entry name" value="DNA/RNA polymerases"/>
    <property type="match status" value="1"/>
</dbReference>
<keyword evidence="11" id="KW-0238">DNA-binding</keyword>
<dbReference type="GO" id="GO:0003684">
    <property type="term" value="F:damaged DNA binding"/>
    <property type="evidence" value="ECO:0007669"/>
    <property type="project" value="InterPro"/>
</dbReference>
<dbReference type="InterPro" id="IPR031991">
    <property type="entry name" value="Rev1_C"/>
</dbReference>
<dbReference type="Pfam" id="PF11799">
    <property type="entry name" value="IMS_C"/>
    <property type="match status" value="1"/>
</dbReference>
<dbReference type="Gene3D" id="6.10.250.1490">
    <property type="match status" value="1"/>
</dbReference>
<accession>G4TJJ5</accession>
<dbReference type="CDD" id="cd01701">
    <property type="entry name" value="PolY_Rev1"/>
    <property type="match status" value="1"/>
</dbReference>
<dbReference type="STRING" id="1109443.G4TJJ5"/>
<evidence type="ECO:0000256" key="14">
    <source>
        <dbReference type="ARBA" id="ARBA00058985"/>
    </source>
</evidence>
<dbReference type="InterPro" id="IPR001126">
    <property type="entry name" value="UmuC"/>
</dbReference>
<dbReference type="OrthoDB" id="427711at2759"/>
<evidence type="ECO:0000256" key="9">
    <source>
        <dbReference type="ARBA" id="ARBA00022763"/>
    </source>
</evidence>
<evidence type="ECO:0000256" key="16">
    <source>
        <dbReference type="SAM" id="MobiDB-lite"/>
    </source>
</evidence>
<dbReference type="CDD" id="cd17719">
    <property type="entry name" value="BRCT_Rev1"/>
    <property type="match status" value="1"/>
</dbReference>
<dbReference type="PROSITE" id="PS50173">
    <property type="entry name" value="UMUC"/>
    <property type="match status" value="1"/>
</dbReference>
<dbReference type="Gene3D" id="1.20.58.1280">
    <property type="entry name" value="DNA repair protein Rev1, C-terminal domain"/>
    <property type="match status" value="1"/>
</dbReference>
<dbReference type="eggNOG" id="KOG2093">
    <property type="taxonomic scope" value="Eukaryota"/>
</dbReference>
<comment type="cofactor">
    <cofactor evidence="1">
        <name>Mg(2+)</name>
        <dbReference type="ChEBI" id="CHEBI:18420"/>
    </cofactor>
</comment>
<keyword evidence="5" id="KW-0237">DNA synthesis</keyword>
<dbReference type="SMART" id="SM00292">
    <property type="entry name" value="BRCT"/>
    <property type="match status" value="1"/>
</dbReference>
<keyword evidence="6" id="KW-0808">Transferase</keyword>
<dbReference type="Pfam" id="PF16727">
    <property type="entry name" value="REV1_C"/>
    <property type="match status" value="1"/>
</dbReference>
<dbReference type="AlphaFoldDB" id="G4TJJ5"/>
<evidence type="ECO:0000256" key="5">
    <source>
        <dbReference type="ARBA" id="ARBA00022634"/>
    </source>
</evidence>
<feature type="region of interest" description="Disordered" evidence="16">
    <location>
        <begin position="746"/>
        <end position="782"/>
    </location>
</feature>
<dbReference type="SUPFAM" id="SSF100879">
    <property type="entry name" value="Lesion bypass DNA polymerase (Y-family), little finger domain"/>
    <property type="match status" value="1"/>
</dbReference>
<evidence type="ECO:0000313" key="19">
    <source>
        <dbReference type="EMBL" id="CCA71508.1"/>
    </source>
</evidence>
<dbReference type="InterPro" id="IPR017961">
    <property type="entry name" value="DNA_pol_Y-fam_little_finger"/>
</dbReference>
<evidence type="ECO:0000256" key="15">
    <source>
        <dbReference type="ARBA" id="ARBA00081902"/>
    </source>
</evidence>
<name>G4TJJ5_SERID</name>
<comment type="similarity">
    <text evidence="3">Belongs to the DNA polymerase type-Y family.</text>
</comment>
<evidence type="ECO:0000256" key="7">
    <source>
        <dbReference type="ARBA" id="ARBA00022695"/>
    </source>
</evidence>
<dbReference type="Gene3D" id="3.40.1170.60">
    <property type="match status" value="1"/>
</dbReference>
<dbReference type="GO" id="GO:0005634">
    <property type="term" value="C:nucleus"/>
    <property type="evidence" value="ECO:0007669"/>
    <property type="project" value="UniProtKB-SubCell"/>
</dbReference>
<dbReference type="GO" id="GO:0070987">
    <property type="term" value="P:error-free translesion synthesis"/>
    <property type="evidence" value="ECO:0007669"/>
    <property type="project" value="TreeGrafter"/>
</dbReference>
<evidence type="ECO:0000256" key="1">
    <source>
        <dbReference type="ARBA" id="ARBA00001946"/>
    </source>
</evidence>
<dbReference type="GO" id="GO:0042276">
    <property type="term" value="P:error-prone translesion synthesis"/>
    <property type="evidence" value="ECO:0007669"/>
    <property type="project" value="TreeGrafter"/>
</dbReference>
<dbReference type="FunCoup" id="G4TJJ5">
    <property type="interactions" value="339"/>
</dbReference>
<evidence type="ECO:0000259" key="17">
    <source>
        <dbReference type="PROSITE" id="PS50172"/>
    </source>
</evidence>
<evidence type="ECO:0000313" key="20">
    <source>
        <dbReference type="Proteomes" id="UP000007148"/>
    </source>
</evidence>
<dbReference type="Pfam" id="PF16589">
    <property type="entry name" value="BRCT_2"/>
    <property type="match status" value="1"/>
</dbReference>
<dbReference type="PANTHER" id="PTHR45990">
    <property type="entry name" value="DNA REPAIR PROTEIN REV1"/>
    <property type="match status" value="1"/>
</dbReference>
<keyword evidence="7" id="KW-0548">Nucleotidyltransferase</keyword>
<reference evidence="19 20" key="1">
    <citation type="journal article" date="2011" name="PLoS Pathog.">
        <title>Endophytic Life Strategies Decoded by Genome and Transcriptome Analyses of the Mutualistic Root Symbiont Piriformospora indica.</title>
        <authorList>
            <person name="Zuccaro A."/>
            <person name="Lahrmann U."/>
            <person name="Guldener U."/>
            <person name="Langen G."/>
            <person name="Pfiffi S."/>
            <person name="Biedenkopf D."/>
            <person name="Wong P."/>
            <person name="Samans B."/>
            <person name="Grimm C."/>
            <person name="Basiewicz M."/>
            <person name="Murat C."/>
            <person name="Martin F."/>
            <person name="Kogel K.H."/>
        </authorList>
    </citation>
    <scope>NUCLEOTIDE SEQUENCE [LARGE SCALE GENOMIC DNA]</scope>
    <source>
        <strain evidence="19 20">DSM 11827</strain>
    </source>
</reference>
<dbReference type="FunFam" id="3.30.1490.100:FF:000001">
    <property type="entry name" value="DNA repair protein REV1"/>
    <property type="match status" value="1"/>
</dbReference>
<evidence type="ECO:0000256" key="13">
    <source>
        <dbReference type="ARBA" id="ARBA00023242"/>
    </source>
</evidence>
<dbReference type="Proteomes" id="UP000007148">
    <property type="component" value="Unassembled WGS sequence"/>
</dbReference>
<evidence type="ECO:0000256" key="11">
    <source>
        <dbReference type="ARBA" id="ARBA00023125"/>
    </source>
</evidence>
<dbReference type="PANTHER" id="PTHR45990:SF1">
    <property type="entry name" value="DNA REPAIR PROTEIN REV1"/>
    <property type="match status" value="1"/>
</dbReference>
<dbReference type="PROSITE" id="PS50172">
    <property type="entry name" value="BRCT"/>
    <property type="match status" value="1"/>
</dbReference>
<dbReference type="Gene3D" id="3.30.1490.100">
    <property type="entry name" value="DNA polymerase, Y-family, little finger domain"/>
    <property type="match status" value="1"/>
</dbReference>
<dbReference type="GO" id="GO:0046872">
    <property type="term" value="F:metal ion binding"/>
    <property type="evidence" value="ECO:0007669"/>
    <property type="project" value="UniProtKB-KW"/>
</dbReference>
<dbReference type="InterPro" id="IPR053848">
    <property type="entry name" value="IMS_HHH_1"/>
</dbReference>
<feature type="compositionally biased region" description="Basic and acidic residues" evidence="16">
    <location>
        <begin position="746"/>
        <end position="768"/>
    </location>
</feature>
<dbReference type="InParanoid" id="G4TJJ5"/>
<dbReference type="InterPro" id="IPR038401">
    <property type="entry name" value="Rev1_C_sf"/>
</dbReference>
<dbReference type="FunFam" id="3.40.50.10190:FF:000011">
    <property type="entry name" value="DNA repair protein REV1"/>
    <property type="match status" value="1"/>
</dbReference>
<feature type="domain" description="BRCT" evidence="17">
    <location>
        <begin position="101"/>
        <end position="189"/>
    </location>
</feature>
<sequence length="1112" mass="124132">MASSQSTNFFGDETDGFEDELREIKLGSRSNSAILPLKRKHDDIEEEEEHEKDVDTHAMSTMRQKDDPENVYGASSFGGWGQYMQRKRAKLQIQNQDMTSVISGIFKGIEIYINGHTEPSVQTLRELIVAHGGIFHAYLTKKGLVTHIVAMNLTPAKVKEFQRMKVVRPEWILDSIKAGKLLPWIQYKLVMENRIDAAQGTSVTQTTLSTYTQHSTPTLLKRVDQNPTVIKDPLYTTDPTTFEQAARIPSYAVNKSNQAAQRLMARPGWQEEHTAVSGSKFIDGYYQNSRLHHLSMWKAELKDLVAKARERFEQGDDQPLLGDNESTTPMGHGVSMMGAELIKSWEAASPTKKGKETATPSIVERIYMHCDFDCFFVSAGLIDRPELRGKPVVVCHSQGVGEGAASTSEIASSSYEARSSGIRNGMSLGQARQLCPEVITLPYEFEKYKELSLKFYTVLLSYSEEIQPVSVDEALLDVSRVVANLKYQALADDPSAKEMDYAVKLAEMIRTRMLEVTKCQVSIGIGENLLLARIASRKAKPASTYHLLAIDAPAFLAPLPLDMIWGVGYANKRKAEEKLGVFTIGDLQSQSKSLLIKTFGPSMGEKLFKAAKGQDDTKLQPDQKRKSVSAEINFGIRFRTNEHAEEFMRKLGAEVSSRLKAISTKGRHLTLKIMKRHPEAPIEAPKFMGHGICETFSKSTSISDLSGGATDDADVIGQAAWRLLESFHFDPTELRGLGLQVTKLEGKDGVPIDDDKRDPGQQRLEFRRSPTRPRLASNAAGELERDAPMLDYQDLNSIDEGVLESLPDDIRQEIIQQMTKSGAQTTVTEPVPTEDMVSEIQEIAVDIIPKSPVPKAPLTDASHITRQLRPKHKTVVSPEKQQLFARQKDAFQPTDEELAKLGLDPDVFFALPPELQKEQIIYERNQRRQQISEAPKFHGGAGKTPLSIAAGALTRSPSGRPISKRGDFNIKVSYPEKVSLAVKTGNGISTLTEVGDIQAYVKRWVVSHQKKNLKPVTIDVEGLKSWLVRCMEMRDTDSGMEKAVVILKWWRELLRRSWASEESYAIPLQGAQCTPQKAEESVAEAWWRAFAESRRAVDAIFDKRFGGKLSLK</sequence>
<dbReference type="Pfam" id="PF00817">
    <property type="entry name" value="IMS"/>
    <property type="match status" value="1"/>
</dbReference>
<feature type="region of interest" description="Disordered" evidence="16">
    <location>
        <begin position="37"/>
        <end position="56"/>
    </location>
</feature>
<dbReference type="GO" id="GO:0006281">
    <property type="term" value="P:DNA repair"/>
    <property type="evidence" value="ECO:0007669"/>
    <property type="project" value="UniProtKB-KW"/>
</dbReference>
<keyword evidence="12" id="KW-0234">DNA repair</keyword>
<dbReference type="InterPro" id="IPR001357">
    <property type="entry name" value="BRCT_dom"/>
</dbReference>
<evidence type="ECO:0000256" key="10">
    <source>
        <dbReference type="ARBA" id="ARBA00022842"/>
    </source>
</evidence>
<evidence type="ECO:0000256" key="12">
    <source>
        <dbReference type="ARBA" id="ARBA00023204"/>
    </source>
</evidence>
<comment type="subcellular location">
    <subcellularLocation>
        <location evidence="2">Nucleus</location>
    </subcellularLocation>
</comment>
<dbReference type="InterPro" id="IPR043502">
    <property type="entry name" value="DNA/RNA_pol_sf"/>
</dbReference>
<dbReference type="InterPro" id="IPR036775">
    <property type="entry name" value="DNA_pol_Y-fam_lit_finger_sf"/>
</dbReference>
<evidence type="ECO:0000256" key="8">
    <source>
        <dbReference type="ARBA" id="ARBA00022723"/>
    </source>
</evidence>
<feature type="domain" description="UmuC" evidence="18">
    <location>
        <begin position="367"/>
        <end position="568"/>
    </location>
</feature>
<keyword evidence="8" id="KW-0479">Metal-binding</keyword>
<dbReference type="InterPro" id="IPR036420">
    <property type="entry name" value="BRCT_dom_sf"/>
</dbReference>
<dbReference type="SUPFAM" id="SSF52113">
    <property type="entry name" value="BRCT domain"/>
    <property type="match status" value="1"/>
</dbReference>
<proteinExistence type="inferred from homology"/>
<dbReference type="Pfam" id="PF21999">
    <property type="entry name" value="IMS_HHH_1"/>
    <property type="match status" value="1"/>
</dbReference>
<keyword evidence="13" id="KW-0539">Nucleus</keyword>
<evidence type="ECO:0000256" key="6">
    <source>
        <dbReference type="ARBA" id="ARBA00022679"/>
    </source>
</evidence>
<protein>
    <recommendedName>
        <fullName evidence="4">DNA repair protein REV1</fullName>
    </recommendedName>
    <alternativeName>
        <fullName evidence="15">Reversionless protein 1</fullName>
    </alternativeName>
</protein>
<evidence type="ECO:0000256" key="3">
    <source>
        <dbReference type="ARBA" id="ARBA00010945"/>
    </source>
</evidence>
<dbReference type="HOGENOM" id="CLU_003901_0_3_1"/>
<dbReference type="Gene3D" id="3.30.70.270">
    <property type="match status" value="1"/>
</dbReference>
<dbReference type="Gene3D" id="3.40.50.10190">
    <property type="entry name" value="BRCT domain"/>
    <property type="match status" value="1"/>
</dbReference>
<evidence type="ECO:0000256" key="2">
    <source>
        <dbReference type="ARBA" id="ARBA00004123"/>
    </source>
</evidence>
<comment type="caution">
    <text evidence="19">The sequence shown here is derived from an EMBL/GenBank/DDBJ whole genome shotgun (WGS) entry which is preliminary data.</text>
</comment>
<gene>
    <name evidence="19" type="ORF">PIIN_05445</name>
</gene>
<dbReference type="GO" id="GO:0003887">
    <property type="term" value="F:DNA-directed DNA polymerase activity"/>
    <property type="evidence" value="ECO:0007669"/>
    <property type="project" value="InterPro"/>
</dbReference>
<keyword evidence="10" id="KW-0460">Magnesium</keyword>
<dbReference type="EMBL" id="CAFZ01000122">
    <property type="protein sequence ID" value="CCA71508.1"/>
    <property type="molecule type" value="Genomic_DNA"/>
</dbReference>
<comment type="function">
    <text evidence="14">Deoxycytidyl transferase involved in DNA repair. Transfers a dCMP residue from dCTP to the 3'-end of a DNA primer in a template-dependent reaction. May assist in the first step in the bypass of abasic lesions by the insertion of a nucleotide opposite the lesion. Required for normal induction of mutations by physical and chemical agents. Involved in mitochondrial DNA mutagenesis.</text>
</comment>